<dbReference type="AlphaFoldDB" id="A0A2C9U2M1"/>
<accession>A0A2C9U2M1</accession>
<evidence type="ECO:0000313" key="2">
    <source>
        <dbReference type="EMBL" id="OAY23260.1"/>
    </source>
</evidence>
<feature type="transmembrane region" description="Helical" evidence="1">
    <location>
        <begin position="12"/>
        <end position="31"/>
    </location>
</feature>
<proteinExistence type="predicted"/>
<evidence type="ECO:0000256" key="1">
    <source>
        <dbReference type="SAM" id="Phobius"/>
    </source>
</evidence>
<keyword evidence="1" id="KW-0812">Transmembrane</keyword>
<protein>
    <submittedName>
        <fullName evidence="2">Uncharacterized protein</fullName>
    </submittedName>
</protein>
<name>A0A2C9U2M1_MANES</name>
<dbReference type="EMBL" id="CM004404">
    <property type="protein sequence ID" value="OAY23260.1"/>
    <property type="molecule type" value="Genomic_DNA"/>
</dbReference>
<organism evidence="2">
    <name type="scientific">Manihot esculenta</name>
    <name type="common">Cassava</name>
    <name type="synonym">Jatropha manihot</name>
    <dbReference type="NCBI Taxonomy" id="3983"/>
    <lineage>
        <taxon>Eukaryota</taxon>
        <taxon>Viridiplantae</taxon>
        <taxon>Streptophyta</taxon>
        <taxon>Embryophyta</taxon>
        <taxon>Tracheophyta</taxon>
        <taxon>Spermatophyta</taxon>
        <taxon>Magnoliopsida</taxon>
        <taxon>eudicotyledons</taxon>
        <taxon>Gunneridae</taxon>
        <taxon>Pentapetalae</taxon>
        <taxon>rosids</taxon>
        <taxon>fabids</taxon>
        <taxon>Malpighiales</taxon>
        <taxon>Euphorbiaceae</taxon>
        <taxon>Crotonoideae</taxon>
        <taxon>Manihoteae</taxon>
        <taxon>Manihot</taxon>
    </lineage>
</organism>
<keyword evidence="1" id="KW-0472">Membrane</keyword>
<reference evidence="2" key="1">
    <citation type="submission" date="2016-02" db="EMBL/GenBank/DDBJ databases">
        <title>WGS assembly of Manihot esculenta.</title>
        <authorList>
            <person name="Bredeson J.V."/>
            <person name="Prochnik S.E."/>
            <person name="Lyons J.B."/>
            <person name="Schmutz J."/>
            <person name="Grimwood J."/>
            <person name="Vrebalov J."/>
            <person name="Bart R.S."/>
            <person name="Amuge T."/>
            <person name="Ferguson M.E."/>
            <person name="Green R."/>
            <person name="Putnam N."/>
            <person name="Stites J."/>
            <person name="Rounsley S."/>
            <person name="Rokhsar D.S."/>
        </authorList>
    </citation>
    <scope>NUCLEOTIDE SEQUENCE [LARGE SCALE GENOMIC DNA]</scope>
    <source>
        <tissue evidence="2">Leaf</tissue>
    </source>
</reference>
<sequence length="34" mass="4181">MRCLCQSRKMMFLLFPLFLFICFDVSIYSWLSIQ</sequence>
<keyword evidence="1" id="KW-1133">Transmembrane helix</keyword>
<gene>
    <name evidence="2" type="ORF">MANES_18G064200</name>
</gene>